<dbReference type="KEGG" id="eat:EAT1b_0069"/>
<feature type="transmembrane region" description="Helical" evidence="1">
    <location>
        <begin position="308"/>
        <end position="339"/>
    </location>
</feature>
<feature type="transmembrane region" description="Helical" evidence="1">
    <location>
        <begin position="233"/>
        <end position="249"/>
    </location>
</feature>
<dbReference type="EMBL" id="CP001615">
    <property type="protein sequence ID" value="ACQ69003.1"/>
    <property type="molecule type" value="Genomic_DNA"/>
</dbReference>
<reference evidence="3 4" key="1">
    <citation type="journal article" date="2011" name="J. Bacteriol.">
        <title>Complete genome sequence of the Thermophilic Bacterium Exiguobacterium sp. AT1b.</title>
        <authorList>
            <person name="Vishnivetskaya T.A."/>
            <person name="Lucas S."/>
            <person name="Copeland A."/>
            <person name="Lapidus A."/>
            <person name="Glavina Del Rio T."/>
            <person name="Dalin E."/>
            <person name="Tice H."/>
            <person name="Bruce D.C."/>
            <person name="Goodwin L.A."/>
            <person name="Pitluck S."/>
            <person name="Saunders E."/>
            <person name="Brettin T."/>
            <person name="Detter C."/>
            <person name="Han C."/>
            <person name="Larimer F."/>
            <person name="Land M.L."/>
            <person name="Hauser L.J."/>
            <person name="Kyrpides N.C."/>
            <person name="Ovchinnikova G."/>
            <person name="Kathariou S."/>
            <person name="Ramaley R.F."/>
            <person name="Rodrigues D.F."/>
            <person name="Hendrix C."/>
            <person name="Richardson P."/>
            <person name="Tiedje J.M."/>
        </authorList>
    </citation>
    <scope>NUCLEOTIDE SEQUENCE [LARGE SCALE GENOMIC DNA]</scope>
    <source>
        <strain evidence="4">ATCC BAA-1283 / AT1b</strain>
    </source>
</reference>
<feature type="transmembrane region" description="Helical" evidence="1">
    <location>
        <begin position="114"/>
        <end position="135"/>
    </location>
</feature>
<feature type="transmembrane region" description="Helical" evidence="1">
    <location>
        <begin position="58"/>
        <end position="79"/>
    </location>
</feature>
<evidence type="ECO:0000256" key="1">
    <source>
        <dbReference type="SAM" id="Phobius"/>
    </source>
</evidence>
<keyword evidence="1" id="KW-0812">Transmembrane</keyword>
<evidence type="ECO:0000313" key="4">
    <source>
        <dbReference type="Proteomes" id="UP000000716"/>
    </source>
</evidence>
<dbReference type="eggNOG" id="COG4872">
    <property type="taxonomic scope" value="Bacteria"/>
</dbReference>
<feature type="transmembrane region" description="Helical" evidence="1">
    <location>
        <begin position="171"/>
        <end position="198"/>
    </location>
</feature>
<dbReference type="HOGENOM" id="CLU_055073_1_0_9"/>
<keyword evidence="1" id="KW-0472">Membrane</keyword>
<protein>
    <submittedName>
        <fullName evidence="3">Membrane protein-like protein</fullName>
    </submittedName>
</protein>
<feature type="transmembrane region" description="Helical" evidence="1">
    <location>
        <begin position="255"/>
        <end position="273"/>
    </location>
</feature>
<dbReference type="Pfam" id="PF09925">
    <property type="entry name" value="DUF2157"/>
    <property type="match status" value="1"/>
</dbReference>
<dbReference type="AlphaFoldDB" id="C4L157"/>
<accession>C4L157</accession>
<sequence length="405" mass="46670">MNAPADLFLKGMIQVSIDKKVREWQEAGLLDEATGLRLVDYEHKRRAASEQHDHKPPVLVIVGSILLALSLFSFVAANWQAIPDLLKIGLFLLFMVGFYVFAERVRLKTPRYVTLLRVLGFVFFIATMAVIFTTYNLSGQLTLLFWIIFAMAVLHRILYEHVIFSMITAIAAFLAITNSFESIGLILIGIALIVTWVWFHFVDESLDRTFAWLTFYGLLNIFGQYIDYEGRLWPLWSLVILHVLLLFYRKQAAWQATYLFTAAVLSIGYLINVTESWLSQRPPSVIEATLLSVALVAVYLIHRRNDLLWVSFLVVIPFALFEDSGVLLAIIIEVIALAYLIRQDVTRQPTIFAFIYFLIVQMTIYFIYVWDRLDISLFFLIGALIVFALSLALWWRNRTREDVTT</sequence>
<name>C4L157_EXISA</name>
<feature type="transmembrane region" description="Helical" evidence="1">
    <location>
        <begin position="376"/>
        <end position="395"/>
    </location>
</feature>
<organism evidence="3 4">
    <name type="scientific">Exiguobacterium sp. (strain ATCC BAA-1283 / AT1b)</name>
    <dbReference type="NCBI Taxonomy" id="360911"/>
    <lineage>
        <taxon>Bacteria</taxon>
        <taxon>Bacillati</taxon>
        <taxon>Bacillota</taxon>
        <taxon>Bacilli</taxon>
        <taxon>Bacillales</taxon>
        <taxon>Bacillales Family XII. Incertae Sedis</taxon>
        <taxon>Exiguobacterium</taxon>
    </lineage>
</organism>
<dbReference type="InterPro" id="IPR018677">
    <property type="entry name" value="DUF2157"/>
</dbReference>
<evidence type="ECO:0000259" key="2">
    <source>
        <dbReference type="Pfam" id="PF09925"/>
    </source>
</evidence>
<feature type="transmembrane region" description="Helical" evidence="1">
    <location>
        <begin position="351"/>
        <end position="370"/>
    </location>
</feature>
<dbReference type="Proteomes" id="UP000000716">
    <property type="component" value="Chromosome"/>
</dbReference>
<feature type="transmembrane region" description="Helical" evidence="1">
    <location>
        <begin position="285"/>
        <end position="302"/>
    </location>
</feature>
<feature type="domain" description="DUF2157" evidence="2">
    <location>
        <begin position="23"/>
        <end position="160"/>
    </location>
</feature>
<proteinExistence type="predicted"/>
<evidence type="ECO:0000313" key="3">
    <source>
        <dbReference type="EMBL" id="ACQ69003.1"/>
    </source>
</evidence>
<keyword evidence="4" id="KW-1185">Reference proteome</keyword>
<gene>
    <name evidence="3" type="ordered locus">EAT1b_0069</name>
</gene>
<dbReference type="STRING" id="360911.EAT1b_0069"/>
<feature type="transmembrane region" description="Helical" evidence="1">
    <location>
        <begin position="85"/>
        <end position="102"/>
    </location>
</feature>
<keyword evidence="1" id="KW-1133">Transmembrane helix</keyword>